<keyword evidence="3" id="KW-1185">Reference proteome</keyword>
<gene>
    <name evidence="2" type="ORF">AVEN_158904_1</name>
</gene>
<reference evidence="2 3" key="1">
    <citation type="journal article" date="2019" name="Sci. Rep.">
        <title>Orb-weaving spider Araneus ventricosus genome elucidates the spidroin gene catalogue.</title>
        <authorList>
            <person name="Kono N."/>
            <person name="Nakamura H."/>
            <person name="Ohtoshi R."/>
            <person name="Moran D.A.P."/>
            <person name="Shinohara A."/>
            <person name="Yoshida Y."/>
            <person name="Fujiwara M."/>
            <person name="Mori M."/>
            <person name="Tomita M."/>
            <person name="Arakawa K."/>
        </authorList>
    </citation>
    <scope>NUCLEOTIDE SEQUENCE [LARGE SCALE GENOMIC DNA]</scope>
</reference>
<accession>A0A4Y2B8S8</accession>
<proteinExistence type="predicted"/>
<evidence type="ECO:0000313" key="2">
    <source>
        <dbReference type="EMBL" id="GBL88772.1"/>
    </source>
</evidence>
<dbReference type="Proteomes" id="UP000499080">
    <property type="component" value="Unassembled WGS sequence"/>
</dbReference>
<evidence type="ECO:0000313" key="3">
    <source>
        <dbReference type="Proteomes" id="UP000499080"/>
    </source>
</evidence>
<evidence type="ECO:0000256" key="1">
    <source>
        <dbReference type="SAM" id="MobiDB-lite"/>
    </source>
</evidence>
<dbReference type="OrthoDB" id="6759373at2759"/>
<sequence>MTRTTPELASSLQTSTPHQREDAPYTADIQYKRVSNLEPSGSKAETLPLGHRGHEERVGRNEERTGTGKGPEETKDLIRSGKEEMRAHVESQVGEIKDHVNKCVKKMDVREFYRTELKTRRQKPGDSLQVLAADVERLMSLAYAECPLDIRERLDAQYYVDTIKDEDTQLSARLMDLKDLKSALA</sequence>
<comment type="caution">
    <text evidence="2">The sequence shown here is derived from an EMBL/GenBank/DDBJ whole genome shotgun (WGS) entry which is preliminary data.</text>
</comment>
<dbReference type="EMBL" id="BGPR01000062">
    <property type="protein sequence ID" value="GBL88772.1"/>
    <property type="molecule type" value="Genomic_DNA"/>
</dbReference>
<feature type="compositionally biased region" description="Basic and acidic residues" evidence="1">
    <location>
        <begin position="52"/>
        <end position="75"/>
    </location>
</feature>
<dbReference type="AlphaFoldDB" id="A0A4Y2B8S8"/>
<name>A0A4Y2B8S8_ARAVE</name>
<organism evidence="2 3">
    <name type="scientific">Araneus ventricosus</name>
    <name type="common">Orbweaver spider</name>
    <name type="synonym">Epeira ventricosa</name>
    <dbReference type="NCBI Taxonomy" id="182803"/>
    <lineage>
        <taxon>Eukaryota</taxon>
        <taxon>Metazoa</taxon>
        <taxon>Ecdysozoa</taxon>
        <taxon>Arthropoda</taxon>
        <taxon>Chelicerata</taxon>
        <taxon>Arachnida</taxon>
        <taxon>Araneae</taxon>
        <taxon>Araneomorphae</taxon>
        <taxon>Entelegynae</taxon>
        <taxon>Araneoidea</taxon>
        <taxon>Araneidae</taxon>
        <taxon>Araneus</taxon>
    </lineage>
</organism>
<feature type="compositionally biased region" description="Polar residues" evidence="1">
    <location>
        <begin position="1"/>
        <end position="17"/>
    </location>
</feature>
<feature type="region of interest" description="Disordered" evidence="1">
    <location>
        <begin position="1"/>
        <end position="75"/>
    </location>
</feature>
<protein>
    <submittedName>
        <fullName evidence="2">Uncharacterized protein</fullName>
    </submittedName>
</protein>